<feature type="transmembrane region" description="Helical" evidence="7">
    <location>
        <begin position="319"/>
        <end position="340"/>
    </location>
</feature>
<accession>A0A0V8QAC2</accession>
<dbReference type="STRING" id="290052.ASU35_04825"/>
<evidence type="ECO:0000256" key="3">
    <source>
        <dbReference type="ARBA" id="ARBA00022475"/>
    </source>
</evidence>
<gene>
    <name evidence="8" type="ORF">ASU35_04825</name>
</gene>
<protein>
    <recommendedName>
        <fullName evidence="10">Polysaccharide biosynthesis protein</fullName>
    </recommendedName>
</protein>
<comment type="subcellular location">
    <subcellularLocation>
        <location evidence="1">Cell membrane</location>
        <topology evidence="1">Multi-pass membrane protein</topology>
    </subcellularLocation>
</comment>
<feature type="transmembrane region" description="Helical" evidence="7">
    <location>
        <begin position="44"/>
        <end position="63"/>
    </location>
</feature>
<feature type="transmembrane region" description="Helical" evidence="7">
    <location>
        <begin position="234"/>
        <end position="254"/>
    </location>
</feature>
<keyword evidence="9" id="KW-1185">Reference proteome</keyword>
<evidence type="ECO:0000256" key="4">
    <source>
        <dbReference type="ARBA" id="ARBA00022692"/>
    </source>
</evidence>
<feature type="transmembrane region" description="Helical" evidence="7">
    <location>
        <begin position="103"/>
        <end position="128"/>
    </location>
</feature>
<organism evidence="8 9">
    <name type="scientific">Acetivibrio ethanolgignens</name>
    <dbReference type="NCBI Taxonomy" id="290052"/>
    <lineage>
        <taxon>Bacteria</taxon>
        <taxon>Bacillati</taxon>
        <taxon>Bacillota</taxon>
        <taxon>Clostridia</taxon>
        <taxon>Eubacteriales</taxon>
        <taxon>Oscillospiraceae</taxon>
        <taxon>Acetivibrio</taxon>
    </lineage>
</organism>
<comment type="caution">
    <text evidence="8">The sequence shown here is derived from an EMBL/GenBank/DDBJ whole genome shotgun (WGS) entry which is preliminary data.</text>
</comment>
<dbReference type="AlphaFoldDB" id="A0A0V8QAC2"/>
<evidence type="ECO:0000256" key="5">
    <source>
        <dbReference type="ARBA" id="ARBA00022989"/>
    </source>
</evidence>
<keyword evidence="6 7" id="KW-0472">Membrane</keyword>
<evidence type="ECO:0000256" key="1">
    <source>
        <dbReference type="ARBA" id="ARBA00004651"/>
    </source>
</evidence>
<dbReference type="InterPro" id="IPR050833">
    <property type="entry name" value="Poly_Biosynth_Transport"/>
</dbReference>
<dbReference type="Proteomes" id="UP000054874">
    <property type="component" value="Unassembled WGS sequence"/>
</dbReference>
<evidence type="ECO:0000256" key="7">
    <source>
        <dbReference type="SAM" id="Phobius"/>
    </source>
</evidence>
<feature type="transmembrane region" description="Helical" evidence="7">
    <location>
        <begin position="274"/>
        <end position="298"/>
    </location>
</feature>
<dbReference type="RefSeq" id="WP_058354315.1">
    <property type="nucleotide sequence ID" value="NZ_CABMMD010000219.1"/>
</dbReference>
<evidence type="ECO:0000313" key="8">
    <source>
        <dbReference type="EMBL" id="KSV57504.1"/>
    </source>
</evidence>
<dbReference type="OrthoDB" id="8562875at2"/>
<keyword evidence="5 7" id="KW-1133">Transmembrane helix</keyword>
<proteinExistence type="inferred from homology"/>
<keyword evidence="3" id="KW-1003">Cell membrane</keyword>
<keyword evidence="4 7" id="KW-0812">Transmembrane</keyword>
<feature type="transmembrane region" description="Helical" evidence="7">
    <location>
        <begin position="12"/>
        <end position="38"/>
    </location>
</feature>
<feature type="transmembrane region" description="Helical" evidence="7">
    <location>
        <begin position="195"/>
        <end position="213"/>
    </location>
</feature>
<comment type="similarity">
    <text evidence="2">Belongs to the polysaccharide synthase family.</text>
</comment>
<dbReference type="PANTHER" id="PTHR30250:SF10">
    <property type="entry name" value="LIPOPOLYSACCHARIDE BIOSYNTHESIS PROTEIN WZXC"/>
    <property type="match status" value="1"/>
</dbReference>
<sequence length="448" mass="50966">MRSNKNNLFEKGTVVTFINYITKIFLNPIIVLFVPVFLTEEVQGYWYTFGSIAALTSFADLGFTSIMTQYTAHEYTYLTLDEKKRCFVGDNNKLERIASLFKFIVKWIIVVLCIAFLIIATVGCIIFTGKNDNVYWLTPWILYVFGTVINFSMEVGLSFFEGCSQFHITQKIRIVASTTHCLLTIVLLVLDMNLFALAIPLYVKAAIVAIGLLNKYGFAIKQMVAIKNNTRINWIGDIIPLLIRYAVSWMSGYFAQQIYNPIAFSRFSASEAGLVGYCISIVSAIYSVANVWNLLAVPQYNMAVEKKDWRKMDYLMKKNLLLSIITYIIGIAALFGTSIIPFSNRLIWSHILSPKAVVMLAINYLCSIIIYVEATYLRAHKKEPFMIISVCSGLISSILTLFFTNILGIEYMFLGLMLTNIIILPVSVYIWKKCRMEWHKNGVFEGKS</sequence>
<feature type="transmembrane region" description="Helical" evidence="7">
    <location>
        <begin position="140"/>
        <end position="160"/>
    </location>
</feature>
<reference evidence="8 9" key="1">
    <citation type="submission" date="2015-11" db="EMBL/GenBank/DDBJ databases">
        <title>Butyribacter intestini gen. nov., sp. nov., a butyric acid-producing bacterium of the family Lachnospiraceae isolated from the human faeces.</title>
        <authorList>
            <person name="Zou Y."/>
            <person name="Xue W."/>
            <person name="Luo G."/>
            <person name="Lv M."/>
        </authorList>
    </citation>
    <scope>NUCLEOTIDE SEQUENCE [LARGE SCALE GENOMIC DNA]</scope>
    <source>
        <strain evidence="8 9">ACET-33324</strain>
    </source>
</reference>
<dbReference type="PANTHER" id="PTHR30250">
    <property type="entry name" value="PST FAMILY PREDICTED COLANIC ACID TRANSPORTER"/>
    <property type="match status" value="1"/>
</dbReference>
<evidence type="ECO:0000256" key="6">
    <source>
        <dbReference type="ARBA" id="ARBA00023136"/>
    </source>
</evidence>
<feature type="transmembrane region" description="Helical" evidence="7">
    <location>
        <begin position="352"/>
        <end position="372"/>
    </location>
</feature>
<name>A0A0V8QAC2_9FIRM</name>
<feature type="transmembrane region" description="Helical" evidence="7">
    <location>
        <begin position="172"/>
        <end position="189"/>
    </location>
</feature>
<dbReference type="EMBL" id="LNAM01000219">
    <property type="protein sequence ID" value="KSV57504.1"/>
    <property type="molecule type" value="Genomic_DNA"/>
</dbReference>
<evidence type="ECO:0000256" key="2">
    <source>
        <dbReference type="ARBA" id="ARBA00007430"/>
    </source>
</evidence>
<evidence type="ECO:0008006" key="10">
    <source>
        <dbReference type="Google" id="ProtNLM"/>
    </source>
</evidence>
<dbReference type="GO" id="GO:0005886">
    <property type="term" value="C:plasma membrane"/>
    <property type="evidence" value="ECO:0007669"/>
    <property type="project" value="UniProtKB-SubCell"/>
</dbReference>
<evidence type="ECO:0000313" key="9">
    <source>
        <dbReference type="Proteomes" id="UP000054874"/>
    </source>
</evidence>
<feature type="transmembrane region" description="Helical" evidence="7">
    <location>
        <begin position="409"/>
        <end position="431"/>
    </location>
</feature>
<feature type="transmembrane region" description="Helical" evidence="7">
    <location>
        <begin position="384"/>
        <end position="403"/>
    </location>
</feature>